<dbReference type="OrthoDB" id="25592at2759"/>
<accession>A0A835CWZ7</accession>
<evidence type="ECO:0000256" key="4">
    <source>
        <dbReference type="ARBA" id="ARBA00022527"/>
    </source>
</evidence>
<dbReference type="GO" id="GO:0005886">
    <property type="term" value="C:plasma membrane"/>
    <property type="evidence" value="ECO:0007669"/>
    <property type="project" value="UniProtKB-SubCell"/>
</dbReference>
<dbReference type="PROSITE" id="PS00107">
    <property type="entry name" value="PROTEIN_KINASE_ATP"/>
    <property type="match status" value="1"/>
</dbReference>
<dbReference type="InterPro" id="IPR017441">
    <property type="entry name" value="Protein_kinase_ATP_BS"/>
</dbReference>
<dbReference type="Pfam" id="PF00069">
    <property type="entry name" value="Pkinase"/>
    <property type="match status" value="1"/>
</dbReference>
<evidence type="ECO:0000256" key="9">
    <source>
        <dbReference type="ARBA" id="ARBA00022777"/>
    </source>
</evidence>
<evidence type="ECO:0000256" key="18">
    <source>
        <dbReference type="SAM" id="Phobius"/>
    </source>
</evidence>
<proteinExistence type="inferred from homology"/>
<dbReference type="Proteomes" id="UP000655225">
    <property type="component" value="Unassembled WGS sequence"/>
</dbReference>
<comment type="similarity">
    <text evidence="17">Belongs to the protein kinase superfamily.</text>
</comment>
<evidence type="ECO:0000256" key="2">
    <source>
        <dbReference type="ARBA" id="ARBA00012513"/>
    </source>
</evidence>
<reference evidence="20 21" key="1">
    <citation type="submission" date="2020-04" db="EMBL/GenBank/DDBJ databases">
        <title>Plant Genome Project.</title>
        <authorList>
            <person name="Zhang R.-G."/>
        </authorList>
    </citation>
    <scope>NUCLEOTIDE SEQUENCE [LARGE SCALE GENOMIC DNA]</scope>
    <source>
        <strain evidence="20">YNK0</strain>
        <tissue evidence="20">Leaf</tissue>
    </source>
</reference>
<keyword evidence="8 16" id="KW-0547">Nucleotide-binding</keyword>
<feature type="transmembrane region" description="Helical" evidence="18">
    <location>
        <begin position="20"/>
        <end position="41"/>
    </location>
</feature>
<organism evidence="20 21">
    <name type="scientific">Tetracentron sinense</name>
    <name type="common">Spur-leaf</name>
    <dbReference type="NCBI Taxonomy" id="13715"/>
    <lineage>
        <taxon>Eukaryota</taxon>
        <taxon>Viridiplantae</taxon>
        <taxon>Streptophyta</taxon>
        <taxon>Embryophyta</taxon>
        <taxon>Tracheophyta</taxon>
        <taxon>Spermatophyta</taxon>
        <taxon>Magnoliopsida</taxon>
        <taxon>Trochodendrales</taxon>
        <taxon>Trochodendraceae</taxon>
        <taxon>Tetracentron</taxon>
    </lineage>
</organism>
<keyword evidence="3" id="KW-1003">Cell membrane</keyword>
<dbReference type="OMA" id="MAECANA"/>
<dbReference type="PROSITE" id="PS50011">
    <property type="entry name" value="PROTEIN_KINASE_DOM"/>
    <property type="match status" value="1"/>
</dbReference>
<keyword evidence="10 16" id="KW-0067">ATP-binding</keyword>
<keyword evidence="11 18" id="KW-1133">Transmembrane helix</keyword>
<dbReference type="Gene3D" id="1.10.510.10">
    <property type="entry name" value="Transferase(Phosphotransferase) domain 1"/>
    <property type="match status" value="1"/>
</dbReference>
<evidence type="ECO:0000256" key="1">
    <source>
        <dbReference type="ARBA" id="ARBA00004162"/>
    </source>
</evidence>
<evidence type="ECO:0000259" key="19">
    <source>
        <dbReference type="PROSITE" id="PS50011"/>
    </source>
</evidence>
<evidence type="ECO:0000256" key="14">
    <source>
        <dbReference type="ARBA" id="ARBA00047899"/>
    </source>
</evidence>
<evidence type="ECO:0000256" key="8">
    <source>
        <dbReference type="ARBA" id="ARBA00022741"/>
    </source>
</evidence>
<evidence type="ECO:0000256" key="17">
    <source>
        <dbReference type="RuleBase" id="RU000304"/>
    </source>
</evidence>
<dbReference type="InterPro" id="IPR000719">
    <property type="entry name" value="Prot_kinase_dom"/>
</dbReference>
<dbReference type="GO" id="GO:0005524">
    <property type="term" value="F:ATP binding"/>
    <property type="evidence" value="ECO:0007669"/>
    <property type="project" value="UniProtKB-UniRule"/>
</dbReference>
<dbReference type="Gene3D" id="3.30.200.20">
    <property type="entry name" value="Phosphorylase Kinase, domain 1"/>
    <property type="match status" value="1"/>
</dbReference>
<evidence type="ECO:0000256" key="5">
    <source>
        <dbReference type="ARBA" id="ARBA00022679"/>
    </source>
</evidence>
<evidence type="ECO:0000256" key="10">
    <source>
        <dbReference type="ARBA" id="ARBA00022840"/>
    </source>
</evidence>
<keyword evidence="6 18" id="KW-0812">Transmembrane</keyword>
<comment type="catalytic activity">
    <reaction evidence="15">
        <text>L-seryl-[protein] + ATP = O-phospho-L-seryl-[protein] + ADP + H(+)</text>
        <dbReference type="Rhea" id="RHEA:17989"/>
        <dbReference type="Rhea" id="RHEA-COMP:9863"/>
        <dbReference type="Rhea" id="RHEA-COMP:11604"/>
        <dbReference type="ChEBI" id="CHEBI:15378"/>
        <dbReference type="ChEBI" id="CHEBI:29999"/>
        <dbReference type="ChEBI" id="CHEBI:30616"/>
        <dbReference type="ChEBI" id="CHEBI:83421"/>
        <dbReference type="ChEBI" id="CHEBI:456216"/>
        <dbReference type="EC" id="2.7.11.1"/>
    </reaction>
</comment>
<evidence type="ECO:0000256" key="16">
    <source>
        <dbReference type="PROSITE-ProRule" id="PRU10141"/>
    </source>
</evidence>
<sequence>MDSASQLPSPDSNSSSGSKIAIIVGLGTLLVIVVPYVLYLFCYQKKDGKKFTPPRQNESGEFEFEVLSRCMWNFIGICLRAPGREHSPTTLGFSTRAYTYEQLAIATNNFSIDNRIGEGGFACVYKGFLDGKVVAVKKLETGSIQGKRQRQQQGQREFESEVETISKARHKHVVSLIGYCNTEDHRMLVLEFVPKGTLKQHLHAEPTTMEWDKRQKIALGSARGLEYLHEGMCPGIIHRDIKATNILLDDKFEAKVADFGLAKFLPDDKTHISTNGKGTPGYIDPEYWSNCKLTAKSDVYSFGVVLLELITGRPHVQHDENLVHWVSFYLHHHCIFYQVLNMQMNVGIMATPLLKKAFVDNNFDALIDPKLQKDYNLEEVKRMAECANACVNKLANRRPQMSQIVWVLQGKVGLVDLKVALKGEVSLVDLNKALKGEVSLVDPNEASGSGMGQAPCSSSDYETTHLKGIWMKTIQE</sequence>
<feature type="binding site" evidence="16">
    <location>
        <position position="138"/>
    </location>
    <ligand>
        <name>ATP</name>
        <dbReference type="ChEBI" id="CHEBI:30616"/>
    </ligand>
</feature>
<evidence type="ECO:0000256" key="6">
    <source>
        <dbReference type="ARBA" id="ARBA00022692"/>
    </source>
</evidence>
<dbReference type="PROSITE" id="PS00108">
    <property type="entry name" value="PROTEIN_KINASE_ST"/>
    <property type="match status" value="1"/>
</dbReference>
<name>A0A835CWZ7_TETSI</name>
<dbReference type="AlphaFoldDB" id="A0A835CWZ7"/>
<dbReference type="FunFam" id="1.10.510.10:FF:000468">
    <property type="entry name" value="PTI1-like tyrosine-protein kinase 3"/>
    <property type="match status" value="1"/>
</dbReference>
<keyword evidence="12 18" id="KW-0472">Membrane</keyword>
<keyword evidence="7" id="KW-0732">Signal</keyword>
<dbReference type="InterPro" id="IPR008271">
    <property type="entry name" value="Ser/Thr_kinase_AS"/>
</dbReference>
<dbReference type="InterPro" id="IPR011009">
    <property type="entry name" value="Kinase-like_dom_sf"/>
</dbReference>
<comment type="catalytic activity">
    <reaction evidence="14">
        <text>L-threonyl-[protein] + ATP = O-phospho-L-threonyl-[protein] + ADP + H(+)</text>
        <dbReference type="Rhea" id="RHEA:46608"/>
        <dbReference type="Rhea" id="RHEA-COMP:11060"/>
        <dbReference type="Rhea" id="RHEA-COMP:11605"/>
        <dbReference type="ChEBI" id="CHEBI:15378"/>
        <dbReference type="ChEBI" id="CHEBI:30013"/>
        <dbReference type="ChEBI" id="CHEBI:30616"/>
        <dbReference type="ChEBI" id="CHEBI:61977"/>
        <dbReference type="ChEBI" id="CHEBI:456216"/>
        <dbReference type="EC" id="2.7.11.1"/>
    </reaction>
</comment>
<dbReference type="EC" id="2.7.11.1" evidence="2"/>
<dbReference type="InterPro" id="IPR047117">
    <property type="entry name" value="PERK1-13-like"/>
</dbReference>
<gene>
    <name evidence="20" type="ORF">HHK36_033095</name>
</gene>
<dbReference type="PANTHER" id="PTHR47982">
    <property type="entry name" value="PROLINE-RICH RECEPTOR-LIKE PROTEIN KINASE PERK4"/>
    <property type="match status" value="1"/>
</dbReference>
<comment type="subcellular location">
    <subcellularLocation>
        <location evidence="1">Cell membrane</location>
        <topology evidence="1">Single-pass membrane protein</topology>
    </subcellularLocation>
</comment>
<evidence type="ECO:0000256" key="13">
    <source>
        <dbReference type="ARBA" id="ARBA00023157"/>
    </source>
</evidence>
<evidence type="ECO:0000256" key="7">
    <source>
        <dbReference type="ARBA" id="ARBA00022729"/>
    </source>
</evidence>
<evidence type="ECO:0000313" key="21">
    <source>
        <dbReference type="Proteomes" id="UP000655225"/>
    </source>
</evidence>
<keyword evidence="9" id="KW-0418">Kinase</keyword>
<keyword evidence="5" id="KW-0808">Transferase</keyword>
<evidence type="ECO:0000313" key="20">
    <source>
        <dbReference type="EMBL" id="KAF8364921.1"/>
    </source>
</evidence>
<protein>
    <recommendedName>
        <fullName evidence="2">non-specific serine/threonine protein kinase</fullName>
        <ecNumber evidence="2">2.7.11.1</ecNumber>
    </recommendedName>
</protein>
<keyword evidence="13" id="KW-1015">Disulfide bond</keyword>
<evidence type="ECO:0000256" key="15">
    <source>
        <dbReference type="ARBA" id="ARBA00048679"/>
    </source>
</evidence>
<comment type="caution">
    <text evidence="20">The sequence shown here is derived from an EMBL/GenBank/DDBJ whole genome shotgun (WGS) entry which is preliminary data.</text>
</comment>
<dbReference type="EMBL" id="JABCRI010001138">
    <property type="protein sequence ID" value="KAF8364921.1"/>
    <property type="molecule type" value="Genomic_DNA"/>
</dbReference>
<evidence type="ECO:0000256" key="3">
    <source>
        <dbReference type="ARBA" id="ARBA00022475"/>
    </source>
</evidence>
<dbReference type="SUPFAM" id="SSF56112">
    <property type="entry name" value="Protein kinase-like (PK-like)"/>
    <property type="match status" value="1"/>
</dbReference>
<dbReference type="PANTHER" id="PTHR47982:SF70">
    <property type="entry name" value="PROTEIN KINASE SUPERFAMILY PROTEIN"/>
    <property type="match status" value="1"/>
</dbReference>
<dbReference type="SMART" id="SM00220">
    <property type="entry name" value="S_TKc"/>
    <property type="match status" value="1"/>
</dbReference>
<evidence type="ECO:0000256" key="11">
    <source>
        <dbReference type="ARBA" id="ARBA00022989"/>
    </source>
</evidence>
<dbReference type="GO" id="GO:0004674">
    <property type="term" value="F:protein serine/threonine kinase activity"/>
    <property type="evidence" value="ECO:0007669"/>
    <property type="project" value="UniProtKB-KW"/>
</dbReference>
<evidence type="ECO:0000256" key="12">
    <source>
        <dbReference type="ARBA" id="ARBA00023136"/>
    </source>
</evidence>
<feature type="domain" description="Protein kinase" evidence="19">
    <location>
        <begin position="110"/>
        <end position="412"/>
    </location>
</feature>
<keyword evidence="21" id="KW-1185">Reference proteome</keyword>
<dbReference type="FunFam" id="3.30.200.20:FF:000162">
    <property type="entry name" value="Adenine nucleotide alpha hydrolase-like domain kinase"/>
    <property type="match status" value="1"/>
</dbReference>
<keyword evidence="4 17" id="KW-0723">Serine/threonine-protein kinase</keyword>